<protein>
    <submittedName>
        <fullName evidence="2">Uncharacterized protein</fullName>
    </submittedName>
</protein>
<evidence type="ECO:0000256" key="1">
    <source>
        <dbReference type="SAM" id="MobiDB-lite"/>
    </source>
</evidence>
<dbReference type="Proteomes" id="UP000315471">
    <property type="component" value="Unassembled WGS sequence"/>
</dbReference>
<sequence length="88" mass="10197">MGQRALQLQRLTRKLPQSPTDEPRTIYQLLTESTHVNRKVHWDVANDLAIVPMDRPPIMDAVIETAERLGGLLRSYRRVASGMLRYQR</sequence>
<evidence type="ECO:0000313" key="3">
    <source>
        <dbReference type="Proteomes" id="UP000315471"/>
    </source>
</evidence>
<organism evidence="2 3">
    <name type="scientific">Novipirellula aureliae</name>
    <dbReference type="NCBI Taxonomy" id="2527966"/>
    <lineage>
        <taxon>Bacteria</taxon>
        <taxon>Pseudomonadati</taxon>
        <taxon>Planctomycetota</taxon>
        <taxon>Planctomycetia</taxon>
        <taxon>Pirellulales</taxon>
        <taxon>Pirellulaceae</taxon>
        <taxon>Novipirellula</taxon>
    </lineage>
</organism>
<feature type="region of interest" description="Disordered" evidence="1">
    <location>
        <begin position="1"/>
        <end position="21"/>
    </location>
</feature>
<evidence type="ECO:0000313" key="2">
    <source>
        <dbReference type="EMBL" id="TWU38731.1"/>
    </source>
</evidence>
<name>A0A5C6DTA0_9BACT</name>
<reference evidence="2 3" key="1">
    <citation type="submission" date="2019-02" db="EMBL/GenBank/DDBJ databases">
        <title>Deep-cultivation of Planctomycetes and their phenomic and genomic characterization uncovers novel biology.</title>
        <authorList>
            <person name="Wiegand S."/>
            <person name="Jogler M."/>
            <person name="Boedeker C."/>
            <person name="Pinto D."/>
            <person name="Vollmers J."/>
            <person name="Rivas-Marin E."/>
            <person name="Kohn T."/>
            <person name="Peeters S.H."/>
            <person name="Heuer A."/>
            <person name="Rast P."/>
            <person name="Oberbeckmann S."/>
            <person name="Bunk B."/>
            <person name="Jeske O."/>
            <person name="Meyerdierks A."/>
            <person name="Storesund J.E."/>
            <person name="Kallscheuer N."/>
            <person name="Luecker S."/>
            <person name="Lage O.M."/>
            <person name="Pohl T."/>
            <person name="Merkel B.J."/>
            <person name="Hornburger P."/>
            <person name="Mueller R.-W."/>
            <person name="Bruemmer F."/>
            <person name="Labrenz M."/>
            <person name="Spormann A.M."/>
            <person name="Op Den Camp H."/>
            <person name="Overmann J."/>
            <person name="Amann R."/>
            <person name="Jetten M.S.M."/>
            <person name="Mascher T."/>
            <person name="Medema M.H."/>
            <person name="Devos D.P."/>
            <person name="Kaster A.-K."/>
            <person name="Ovreas L."/>
            <person name="Rohde M."/>
            <person name="Galperin M.Y."/>
            <person name="Jogler C."/>
        </authorList>
    </citation>
    <scope>NUCLEOTIDE SEQUENCE [LARGE SCALE GENOMIC DNA]</scope>
    <source>
        <strain evidence="2 3">Q31b</strain>
    </source>
</reference>
<proteinExistence type="predicted"/>
<accession>A0A5C6DTA0</accession>
<dbReference type="AlphaFoldDB" id="A0A5C6DTA0"/>
<keyword evidence="3" id="KW-1185">Reference proteome</keyword>
<comment type="caution">
    <text evidence="2">The sequence shown here is derived from an EMBL/GenBank/DDBJ whole genome shotgun (WGS) entry which is preliminary data.</text>
</comment>
<gene>
    <name evidence="2" type="ORF">Q31b_38090</name>
</gene>
<dbReference type="EMBL" id="SJPY01000006">
    <property type="protein sequence ID" value="TWU38731.1"/>
    <property type="molecule type" value="Genomic_DNA"/>
</dbReference>